<organism evidence="10 11">
    <name type="scientific">Scleropages formosus</name>
    <name type="common">Asian bonytongue</name>
    <name type="synonym">Osteoglossum formosum</name>
    <dbReference type="NCBI Taxonomy" id="113540"/>
    <lineage>
        <taxon>Eukaryota</taxon>
        <taxon>Metazoa</taxon>
        <taxon>Chordata</taxon>
        <taxon>Craniata</taxon>
        <taxon>Vertebrata</taxon>
        <taxon>Euteleostomi</taxon>
        <taxon>Actinopterygii</taxon>
        <taxon>Neopterygii</taxon>
        <taxon>Teleostei</taxon>
        <taxon>Osteoglossocephala</taxon>
        <taxon>Osteoglossomorpha</taxon>
        <taxon>Osteoglossiformes</taxon>
        <taxon>Osteoglossidae</taxon>
        <taxon>Scleropages</taxon>
    </lineage>
</organism>
<dbReference type="PANTHER" id="PTHR10269:SF1">
    <property type="entry name" value="GDNF FAMILY RECEPTOR ALPHA-LIKE"/>
    <property type="match status" value="1"/>
</dbReference>
<reference evidence="10" key="3">
    <citation type="submission" date="2025-09" db="UniProtKB">
        <authorList>
            <consortium name="Ensembl"/>
        </authorList>
    </citation>
    <scope>IDENTIFICATION</scope>
</reference>
<dbReference type="Proteomes" id="UP000694397">
    <property type="component" value="Chromosome 4"/>
</dbReference>
<dbReference type="SMART" id="SM00907">
    <property type="entry name" value="GDNF"/>
    <property type="match status" value="2"/>
</dbReference>
<dbReference type="OrthoDB" id="8735237at2759"/>
<evidence type="ECO:0000313" key="11">
    <source>
        <dbReference type="Proteomes" id="UP000694397"/>
    </source>
</evidence>
<keyword evidence="7" id="KW-0325">Glycoprotein</keyword>
<evidence type="ECO:0000256" key="6">
    <source>
        <dbReference type="ARBA" id="ARBA00023170"/>
    </source>
</evidence>
<gene>
    <name evidence="10" type="primary">GFRAL</name>
</gene>
<protein>
    <submittedName>
        <fullName evidence="10">GDNF family receptor alpha like</fullName>
    </submittedName>
</protein>
<sequence>CIIHIFLLYILSVLFYCLHIFLPVSFLLRCPSPSSSNPGSSHYVHSALEDQRVCGRAGGLCSRISDVQDCRIMGTRYCGATVQYMIERFPQCRGCLCVEGTYCSTGQLLNPQCITDSEHVKNLCFSPVPKTRGSCLSEMKVCIQDSVCNAQLSGLFKSCSEPGCDGVRCQRAARRFYDGLPLGVAEMLVFCACEPDDPQCLSVRADIQSPACPERPEGTRTRTCLEARDDCVKDPLCRKQYGTFQSKCLRSESIFCHAGESCFGPVDLDLILGSDFECRRAFFGTMGTVLHQPCTCDGLNSDDRHACLFFRSIFHDKSPFGEYSCFGFNTFHCDFIFRGLSH</sequence>
<dbReference type="GO" id="GO:0007169">
    <property type="term" value="P:cell surface receptor protein tyrosine kinase signaling pathway"/>
    <property type="evidence" value="ECO:0007669"/>
    <property type="project" value="UniProtKB-ARBA"/>
</dbReference>
<dbReference type="GO" id="GO:0007399">
    <property type="term" value="P:nervous system development"/>
    <property type="evidence" value="ECO:0007669"/>
    <property type="project" value="TreeGrafter"/>
</dbReference>
<dbReference type="AlphaFoldDB" id="A0A8C9RVU2"/>
<reference evidence="10" key="2">
    <citation type="submission" date="2025-08" db="UniProtKB">
        <authorList>
            <consortium name="Ensembl"/>
        </authorList>
    </citation>
    <scope>IDENTIFICATION</scope>
</reference>
<evidence type="ECO:0000256" key="3">
    <source>
        <dbReference type="ARBA" id="ARBA00022475"/>
    </source>
</evidence>
<feature type="domain" description="GDNF/GAS1" evidence="9">
    <location>
        <begin position="224"/>
        <end position="319"/>
    </location>
</feature>
<keyword evidence="3" id="KW-1003">Cell membrane</keyword>
<feature type="transmembrane region" description="Helical" evidence="8">
    <location>
        <begin position="7"/>
        <end position="28"/>
    </location>
</feature>
<dbReference type="PANTHER" id="PTHR10269">
    <property type="entry name" value="GDNF RECEPTOR ALPHA"/>
    <property type="match status" value="1"/>
</dbReference>
<keyword evidence="6" id="KW-0675">Receptor</keyword>
<evidence type="ECO:0000256" key="1">
    <source>
        <dbReference type="ARBA" id="ARBA00004236"/>
    </source>
</evidence>
<evidence type="ECO:0000256" key="5">
    <source>
        <dbReference type="ARBA" id="ARBA00023136"/>
    </source>
</evidence>
<dbReference type="InterPro" id="IPR016017">
    <property type="entry name" value="GDNF/GAS1"/>
</dbReference>
<dbReference type="InterPro" id="IPR003438">
    <property type="entry name" value="GDNF_rcpt"/>
</dbReference>
<evidence type="ECO:0000256" key="8">
    <source>
        <dbReference type="SAM" id="Phobius"/>
    </source>
</evidence>
<comment type="similarity">
    <text evidence="2">Belongs to the GDNFR family.</text>
</comment>
<dbReference type="GO" id="GO:0038023">
    <property type="term" value="F:signaling receptor activity"/>
    <property type="evidence" value="ECO:0007669"/>
    <property type="project" value="InterPro"/>
</dbReference>
<evidence type="ECO:0000256" key="2">
    <source>
        <dbReference type="ARBA" id="ARBA00005961"/>
    </source>
</evidence>
<dbReference type="Ensembl" id="ENSSFOT00015020659.2">
    <property type="protein sequence ID" value="ENSSFOP00015020427.2"/>
    <property type="gene ID" value="ENSSFOG00015013148.2"/>
</dbReference>
<keyword evidence="4" id="KW-0732">Signal</keyword>
<dbReference type="InterPro" id="IPR037193">
    <property type="entry name" value="GDNF_alpha"/>
</dbReference>
<accession>A0A8C9RVU2</accession>
<keyword evidence="8" id="KW-1133">Transmembrane helix</keyword>
<feature type="domain" description="GDNF/GAS1" evidence="9">
    <location>
        <begin position="135"/>
        <end position="212"/>
    </location>
</feature>
<dbReference type="Pfam" id="PF02351">
    <property type="entry name" value="GDNF"/>
    <property type="match status" value="2"/>
</dbReference>
<keyword evidence="8" id="KW-0812">Transmembrane</keyword>
<reference evidence="10 11" key="1">
    <citation type="submission" date="2019-04" db="EMBL/GenBank/DDBJ databases">
        <authorList>
            <consortium name="Wellcome Sanger Institute Data Sharing"/>
        </authorList>
    </citation>
    <scope>NUCLEOTIDE SEQUENCE [LARGE SCALE GENOMIC DNA]</scope>
</reference>
<dbReference type="GO" id="GO:0009897">
    <property type="term" value="C:external side of plasma membrane"/>
    <property type="evidence" value="ECO:0007669"/>
    <property type="project" value="TreeGrafter"/>
</dbReference>
<dbReference type="GO" id="GO:0043235">
    <property type="term" value="C:receptor complex"/>
    <property type="evidence" value="ECO:0007669"/>
    <property type="project" value="TreeGrafter"/>
</dbReference>
<dbReference type="SUPFAM" id="SSF110035">
    <property type="entry name" value="GDNF receptor-like"/>
    <property type="match status" value="2"/>
</dbReference>
<evidence type="ECO:0000259" key="9">
    <source>
        <dbReference type="SMART" id="SM00907"/>
    </source>
</evidence>
<proteinExistence type="inferred from homology"/>
<dbReference type="GeneTree" id="ENSGT00730000111274"/>
<evidence type="ECO:0000256" key="7">
    <source>
        <dbReference type="ARBA" id="ARBA00023180"/>
    </source>
</evidence>
<name>A0A8C9RVU2_SCLFO</name>
<keyword evidence="11" id="KW-1185">Reference proteome</keyword>
<keyword evidence="5 8" id="KW-0472">Membrane</keyword>
<evidence type="ECO:0000313" key="10">
    <source>
        <dbReference type="Ensembl" id="ENSSFOP00015020427.2"/>
    </source>
</evidence>
<comment type="subcellular location">
    <subcellularLocation>
        <location evidence="1">Cell membrane</location>
    </subcellularLocation>
</comment>
<evidence type="ECO:0000256" key="4">
    <source>
        <dbReference type="ARBA" id="ARBA00022729"/>
    </source>
</evidence>